<reference evidence="1 2" key="1">
    <citation type="submission" date="2015-10" db="EMBL/GenBank/DDBJ databases">
        <title>Complete genome sequence of Klebsiella pneumoniae bacteriophage vB_KpnM_KB57.</title>
        <authorList>
            <person name="Volozhantsev N.V."/>
            <person name="Popova A.V."/>
            <person name="Krasilnikova V.M."/>
            <person name="Bogun A.G."/>
        </authorList>
    </citation>
    <scope>NUCLEOTIDE SEQUENCE [LARGE SCALE GENOMIC DNA]</scope>
</reference>
<dbReference type="GeneID" id="26523149"/>
<evidence type="ECO:0008006" key="3">
    <source>
        <dbReference type="Google" id="ProtNLM"/>
    </source>
</evidence>
<evidence type="ECO:0000313" key="2">
    <source>
        <dbReference type="Proteomes" id="UP000203990"/>
    </source>
</evidence>
<dbReference type="InterPro" id="IPR005358">
    <property type="entry name" value="Puta_zinc/iron-chelating_dom"/>
</dbReference>
<evidence type="ECO:0000313" key="1">
    <source>
        <dbReference type="EMBL" id="ALM02570.1"/>
    </source>
</evidence>
<keyword evidence="2" id="KW-1185">Reference proteome</keyword>
<accession>A0A0S1S3N0</accession>
<gene>
    <name evidence="1" type="ORF">KB57_183</name>
</gene>
<organism evidence="1 2">
    <name type="scientific">Klebsiella phage vB_KpnM_KB57</name>
    <dbReference type="NCBI Taxonomy" id="1719140"/>
    <lineage>
        <taxon>Viruses</taxon>
        <taxon>Duplodnaviria</taxon>
        <taxon>Heunggongvirae</taxon>
        <taxon>Uroviricota</taxon>
        <taxon>Caudoviricetes</taxon>
        <taxon>Vequintavirinae</taxon>
        <taxon>Mydovirus</taxon>
        <taxon>Mydovirus KB57</taxon>
    </lineage>
</organism>
<name>A0A0S1S3N0_9CAUD</name>
<dbReference type="EMBL" id="KT934943">
    <property type="protein sequence ID" value="ALM02570.1"/>
    <property type="molecule type" value="Genomic_DNA"/>
</dbReference>
<dbReference type="OrthoDB" id="12353at10239"/>
<sequence length="142" mass="16244">MIKHCHNCSACCEVIAIDNITHEEFHEKVRTGRVSAIHGEMMKPISRDEAYKRNPLVVTGREEVGKGTKHFTSYFTCTKLKDNKCSIYEDRPYMCSGYPFYDRGPVDTQSHASLCKTQLRRKDTPYSSTCTYVPNLIAVKNI</sequence>
<dbReference type="KEGG" id="vg:26523149"/>
<dbReference type="Proteomes" id="UP000203990">
    <property type="component" value="Segment"/>
</dbReference>
<dbReference type="RefSeq" id="YP_009187796.1">
    <property type="nucleotide sequence ID" value="NC_028659.1"/>
</dbReference>
<dbReference type="Pfam" id="PF03692">
    <property type="entry name" value="CxxCxxCC"/>
    <property type="match status" value="1"/>
</dbReference>
<protein>
    <recommendedName>
        <fullName evidence="3">YkgJ family cysteine cluster protein</fullName>
    </recommendedName>
</protein>
<proteinExistence type="predicted"/>